<feature type="domain" description="Excalibur calcium-binding" evidence="2">
    <location>
        <begin position="27"/>
        <end position="65"/>
    </location>
</feature>
<name>A0A918S432_9HYPH</name>
<comment type="caution">
    <text evidence="3">The sequence shown here is derived from an EMBL/GenBank/DDBJ whole genome shotgun (WGS) entry which is preliminary data.</text>
</comment>
<protein>
    <recommendedName>
        <fullName evidence="2">Excalibur calcium-binding domain-containing protein</fullName>
    </recommendedName>
</protein>
<evidence type="ECO:0000313" key="4">
    <source>
        <dbReference type="Proteomes" id="UP000646579"/>
    </source>
</evidence>
<dbReference type="SMART" id="SM00894">
    <property type="entry name" value="Excalibur"/>
    <property type="match status" value="1"/>
</dbReference>
<reference evidence="3" key="2">
    <citation type="submission" date="2020-09" db="EMBL/GenBank/DDBJ databases">
        <authorList>
            <person name="Sun Q."/>
            <person name="Kim S."/>
        </authorList>
    </citation>
    <scope>NUCLEOTIDE SEQUENCE</scope>
    <source>
        <strain evidence="3">KCTC 32437</strain>
    </source>
</reference>
<gene>
    <name evidence="3" type="ORF">GCM10007989_14020</name>
</gene>
<dbReference type="Pfam" id="PF05901">
    <property type="entry name" value="Excalibur"/>
    <property type="match status" value="1"/>
</dbReference>
<keyword evidence="4" id="KW-1185">Reference proteome</keyword>
<feature type="signal peptide" evidence="1">
    <location>
        <begin position="1"/>
        <end position="26"/>
    </location>
</feature>
<evidence type="ECO:0000313" key="3">
    <source>
        <dbReference type="EMBL" id="GHA19619.1"/>
    </source>
</evidence>
<evidence type="ECO:0000259" key="2">
    <source>
        <dbReference type="SMART" id="SM00894"/>
    </source>
</evidence>
<dbReference type="EMBL" id="BMZE01000001">
    <property type="protein sequence ID" value="GHA19619.1"/>
    <property type="molecule type" value="Genomic_DNA"/>
</dbReference>
<keyword evidence="1" id="KW-0732">Signal</keyword>
<dbReference type="Proteomes" id="UP000646579">
    <property type="component" value="Unassembled WGS sequence"/>
</dbReference>
<organism evidence="3 4">
    <name type="scientific">Devosia pacifica</name>
    <dbReference type="NCBI Taxonomy" id="1335967"/>
    <lineage>
        <taxon>Bacteria</taxon>
        <taxon>Pseudomonadati</taxon>
        <taxon>Pseudomonadota</taxon>
        <taxon>Alphaproteobacteria</taxon>
        <taxon>Hyphomicrobiales</taxon>
        <taxon>Devosiaceae</taxon>
        <taxon>Devosia</taxon>
    </lineage>
</organism>
<evidence type="ECO:0000256" key="1">
    <source>
        <dbReference type="SAM" id="SignalP"/>
    </source>
</evidence>
<reference evidence="3" key="1">
    <citation type="journal article" date="2014" name="Int. J. Syst. Evol. Microbiol.">
        <title>Complete genome sequence of Corynebacterium casei LMG S-19264T (=DSM 44701T), isolated from a smear-ripened cheese.</title>
        <authorList>
            <consortium name="US DOE Joint Genome Institute (JGI-PGF)"/>
            <person name="Walter F."/>
            <person name="Albersmeier A."/>
            <person name="Kalinowski J."/>
            <person name="Ruckert C."/>
        </authorList>
    </citation>
    <scope>NUCLEOTIDE SEQUENCE</scope>
    <source>
        <strain evidence="3">KCTC 32437</strain>
    </source>
</reference>
<dbReference type="RefSeq" id="WP_189424563.1">
    <property type="nucleotide sequence ID" value="NZ_BMZE01000001.1"/>
</dbReference>
<accession>A0A918S432</accession>
<proteinExistence type="predicted"/>
<dbReference type="InterPro" id="IPR008613">
    <property type="entry name" value="Excalibur_Ca-bd_domain"/>
</dbReference>
<feature type="chain" id="PRO_5037846754" description="Excalibur calcium-binding domain-containing protein" evidence="1">
    <location>
        <begin position="27"/>
        <end position="68"/>
    </location>
</feature>
<dbReference type="AlphaFoldDB" id="A0A918S432"/>
<sequence>MKHTLTVLAFCAASVAASTVTALAQAGDRDCSDFRSWQEAQAFYEANRPGDPHRLDADNDGIACETLR</sequence>